<keyword evidence="4" id="KW-1003">Cell membrane</keyword>
<organism evidence="11 12">
    <name type="scientific">Mycolicibacterium agri</name>
    <name type="common">Mycobacterium agri</name>
    <dbReference type="NCBI Taxonomy" id="36811"/>
    <lineage>
        <taxon>Bacteria</taxon>
        <taxon>Bacillati</taxon>
        <taxon>Actinomycetota</taxon>
        <taxon>Actinomycetes</taxon>
        <taxon>Mycobacteriales</taxon>
        <taxon>Mycobacteriaceae</taxon>
        <taxon>Mycolicibacterium</taxon>
    </lineage>
</organism>
<feature type="transmembrane region" description="Helical" evidence="9">
    <location>
        <begin position="43"/>
        <end position="60"/>
    </location>
</feature>
<dbReference type="PANTHER" id="PTHR22911:SF137">
    <property type="entry name" value="SOLUTE CARRIER FAMILY 35 MEMBER G2-RELATED"/>
    <property type="match status" value="1"/>
</dbReference>
<feature type="domain" description="EamA" evidence="10">
    <location>
        <begin position="151"/>
        <end position="281"/>
    </location>
</feature>
<feature type="transmembrane region" description="Helical" evidence="9">
    <location>
        <begin position="72"/>
        <end position="90"/>
    </location>
</feature>
<evidence type="ECO:0000256" key="2">
    <source>
        <dbReference type="ARBA" id="ARBA00007362"/>
    </source>
</evidence>
<proteinExistence type="inferred from homology"/>
<dbReference type="SUPFAM" id="SSF103481">
    <property type="entry name" value="Multidrug resistance efflux transporter EmrE"/>
    <property type="match status" value="2"/>
</dbReference>
<evidence type="ECO:0000313" key="11">
    <source>
        <dbReference type="EMBL" id="GFG49141.1"/>
    </source>
</evidence>
<feature type="region of interest" description="Disordered" evidence="8">
    <location>
        <begin position="294"/>
        <end position="320"/>
    </location>
</feature>
<feature type="domain" description="EamA" evidence="10">
    <location>
        <begin position="8"/>
        <end position="142"/>
    </location>
</feature>
<sequence length="320" mass="34741">MSGGQRRAGLLFGVGANVWWGLCPGFFLLLLPATAPEVLAHRFVWSAVALVILLAVVRRLGDLRRMRAKTWLQLLAASALIATNWGTYIWSVTHGHVVDAALGYFINPLVTVALGVVIFRERVNVWQSLALVLAVGAVVILTAEVGQVPWIALILAVTFALYSLVKKVVDADPRVSVAVETLWASPISIGFIIWLQVTHQSHFTSHGWGHTVLMMIAGPVTATPLLLFSAAAQRLPMVTLGLLFYLNPALQMAWGVLVGHEPMPVGRWLGFVLIWLALVVFTADAVRRARRTPQDVVGAELQTSPTSAEKSVTAPGRRDS</sequence>
<evidence type="ECO:0000256" key="3">
    <source>
        <dbReference type="ARBA" id="ARBA00022448"/>
    </source>
</evidence>
<dbReference type="InterPro" id="IPR004626">
    <property type="entry name" value="RarD"/>
</dbReference>
<dbReference type="EMBL" id="BLKS01000001">
    <property type="protein sequence ID" value="GFG49141.1"/>
    <property type="molecule type" value="Genomic_DNA"/>
</dbReference>
<comment type="similarity">
    <text evidence="2">Belongs to the EamA transporter family.</text>
</comment>
<feature type="transmembrane region" description="Helical" evidence="9">
    <location>
        <begin position="149"/>
        <end position="165"/>
    </location>
</feature>
<accession>A0A7I9VUP1</accession>
<evidence type="ECO:0000256" key="8">
    <source>
        <dbReference type="SAM" id="MobiDB-lite"/>
    </source>
</evidence>
<feature type="transmembrane region" description="Helical" evidence="9">
    <location>
        <begin position="268"/>
        <end position="286"/>
    </location>
</feature>
<dbReference type="GO" id="GO:0005886">
    <property type="term" value="C:plasma membrane"/>
    <property type="evidence" value="ECO:0007669"/>
    <property type="project" value="UniProtKB-SubCell"/>
</dbReference>
<dbReference type="Proteomes" id="UP000465302">
    <property type="component" value="Unassembled WGS sequence"/>
</dbReference>
<evidence type="ECO:0000256" key="5">
    <source>
        <dbReference type="ARBA" id="ARBA00022692"/>
    </source>
</evidence>
<evidence type="ECO:0000313" key="12">
    <source>
        <dbReference type="Proteomes" id="UP000465302"/>
    </source>
</evidence>
<dbReference type="NCBIfam" id="TIGR00688">
    <property type="entry name" value="rarD"/>
    <property type="match status" value="1"/>
</dbReference>
<feature type="transmembrane region" description="Helical" evidence="9">
    <location>
        <begin position="102"/>
        <end position="119"/>
    </location>
</feature>
<dbReference type="AlphaFoldDB" id="A0A7I9VUP1"/>
<dbReference type="InterPro" id="IPR037185">
    <property type="entry name" value="EmrE-like"/>
</dbReference>
<feature type="transmembrane region" description="Helical" evidence="9">
    <location>
        <begin position="9"/>
        <end position="31"/>
    </location>
</feature>
<keyword evidence="6 9" id="KW-1133">Transmembrane helix</keyword>
<keyword evidence="3" id="KW-0813">Transport</keyword>
<feature type="transmembrane region" description="Helical" evidence="9">
    <location>
        <begin position="126"/>
        <end position="143"/>
    </location>
</feature>
<gene>
    <name evidence="11" type="primary">rarD</name>
    <name evidence="11" type="ORF">MAGR_05820</name>
</gene>
<evidence type="ECO:0000256" key="1">
    <source>
        <dbReference type="ARBA" id="ARBA00004651"/>
    </source>
</evidence>
<evidence type="ECO:0000256" key="4">
    <source>
        <dbReference type="ARBA" id="ARBA00022475"/>
    </source>
</evidence>
<reference evidence="11 12" key="1">
    <citation type="journal article" date="2019" name="Emerg. Microbes Infect.">
        <title>Comprehensive subspecies identification of 175 nontuberculous mycobacteria species based on 7547 genomic profiles.</title>
        <authorList>
            <person name="Matsumoto Y."/>
            <person name="Kinjo T."/>
            <person name="Motooka D."/>
            <person name="Nabeya D."/>
            <person name="Jung N."/>
            <person name="Uechi K."/>
            <person name="Horii T."/>
            <person name="Iida T."/>
            <person name="Fujita J."/>
            <person name="Nakamura S."/>
        </authorList>
    </citation>
    <scope>NUCLEOTIDE SEQUENCE [LARGE SCALE GENOMIC DNA]</scope>
    <source>
        <strain evidence="11 12">JCM 6377</strain>
    </source>
</reference>
<protein>
    <submittedName>
        <fullName evidence="11">Protein RarD</fullName>
    </submittedName>
</protein>
<evidence type="ECO:0000259" key="10">
    <source>
        <dbReference type="Pfam" id="PF00892"/>
    </source>
</evidence>
<keyword evidence="7 9" id="KW-0472">Membrane</keyword>
<dbReference type="PANTHER" id="PTHR22911">
    <property type="entry name" value="ACYL-MALONYL CONDENSING ENZYME-RELATED"/>
    <property type="match status" value="1"/>
</dbReference>
<dbReference type="InterPro" id="IPR000620">
    <property type="entry name" value="EamA_dom"/>
</dbReference>
<feature type="transmembrane region" description="Helical" evidence="9">
    <location>
        <begin position="177"/>
        <end position="195"/>
    </location>
</feature>
<keyword evidence="5 9" id="KW-0812">Transmembrane</keyword>
<feature type="compositionally biased region" description="Polar residues" evidence="8">
    <location>
        <begin position="301"/>
        <end position="310"/>
    </location>
</feature>
<evidence type="ECO:0000256" key="9">
    <source>
        <dbReference type="SAM" id="Phobius"/>
    </source>
</evidence>
<evidence type="ECO:0000256" key="6">
    <source>
        <dbReference type="ARBA" id="ARBA00022989"/>
    </source>
</evidence>
<comment type="caution">
    <text evidence="11">The sequence shown here is derived from an EMBL/GenBank/DDBJ whole genome shotgun (WGS) entry which is preliminary data.</text>
</comment>
<feature type="transmembrane region" description="Helical" evidence="9">
    <location>
        <begin position="207"/>
        <end position="228"/>
    </location>
</feature>
<feature type="transmembrane region" description="Helical" evidence="9">
    <location>
        <begin position="235"/>
        <end position="256"/>
    </location>
</feature>
<name>A0A7I9VUP1_MYCAG</name>
<comment type="subcellular location">
    <subcellularLocation>
        <location evidence="1">Cell membrane</location>
        <topology evidence="1">Multi-pass membrane protein</topology>
    </subcellularLocation>
</comment>
<evidence type="ECO:0000256" key="7">
    <source>
        <dbReference type="ARBA" id="ARBA00023136"/>
    </source>
</evidence>
<dbReference type="Pfam" id="PF00892">
    <property type="entry name" value="EamA"/>
    <property type="match status" value="2"/>
</dbReference>